<dbReference type="Proteomes" id="UP000030764">
    <property type="component" value="Unassembled WGS sequence"/>
</dbReference>
<proteinExistence type="predicted"/>
<dbReference type="AlphaFoldDB" id="A0A085NFZ6"/>
<dbReference type="EMBL" id="KL367505">
    <property type="protein sequence ID" value="KFD68392.1"/>
    <property type="molecule type" value="Genomic_DNA"/>
</dbReference>
<name>A0A085NFZ6_9BILA</name>
<organism evidence="2">
    <name type="scientific">Trichuris suis</name>
    <name type="common">pig whipworm</name>
    <dbReference type="NCBI Taxonomy" id="68888"/>
    <lineage>
        <taxon>Eukaryota</taxon>
        <taxon>Metazoa</taxon>
        <taxon>Ecdysozoa</taxon>
        <taxon>Nematoda</taxon>
        <taxon>Enoplea</taxon>
        <taxon>Dorylaimia</taxon>
        <taxon>Trichinellida</taxon>
        <taxon>Trichuridae</taxon>
        <taxon>Trichuris</taxon>
    </lineage>
</organism>
<protein>
    <submittedName>
        <fullName evidence="2">Uncharacterized protein</fullName>
    </submittedName>
</protein>
<dbReference type="EMBL" id="KL363203">
    <property type="protein sequence ID" value="KFD54913.1"/>
    <property type="molecule type" value="Genomic_DNA"/>
</dbReference>
<sequence length="104" mass="12340">MTQYDRKIKCGEWMKLNMPYILVVTYGRINCCRIGPDYALTMLRENEYKIRLTQAISASRFWKISIFWFGSRCSAFFSRSCRLCSRYHQPYSEGVALTTLQIQE</sequence>
<gene>
    <name evidence="1" type="ORF">M513_04095</name>
    <name evidence="2" type="ORF">M514_04095</name>
</gene>
<reference evidence="2 3" key="1">
    <citation type="journal article" date="2014" name="Nat. Genet.">
        <title>Genome and transcriptome of the porcine whipworm Trichuris suis.</title>
        <authorList>
            <person name="Jex A.R."/>
            <person name="Nejsum P."/>
            <person name="Schwarz E.M."/>
            <person name="Hu L."/>
            <person name="Young N.D."/>
            <person name="Hall R.S."/>
            <person name="Korhonen P.K."/>
            <person name="Liao S."/>
            <person name="Thamsborg S."/>
            <person name="Xia J."/>
            <person name="Xu P."/>
            <person name="Wang S."/>
            <person name="Scheerlinck J.P."/>
            <person name="Hofmann A."/>
            <person name="Sternberg P.W."/>
            <person name="Wang J."/>
            <person name="Gasser R.B."/>
        </authorList>
    </citation>
    <scope>NUCLEOTIDE SEQUENCE [LARGE SCALE GENOMIC DNA]</scope>
    <source>
        <strain evidence="2">DCEP-RM93F</strain>
        <strain evidence="1">DCEP-RM93M</strain>
    </source>
</reference>
<evidence type="ECO:0000313" key="3">
    <source>
        <dbReference type="Proteomes" id="UP000030764"/>
    </source>
</evidence>
<evidence type="ECO:0000313" key="1">
    <source>
        <dbReference type="EMBL" id="KFD54913.1"/>
    </source>
</evidence>
<accession>A0A085NFZ6</accession>
<dbReference type="Proteomes" id="UP000030758">
    <property type="component" value="Unassembled WGS sequence"/>
</dbReference>
<keyword evidence="3" id="KW-1185">Reference proteome</keyword>
<evidence type="ECO:0000313" key="2">
    <source>
        <dbReference type="EMBL" id="KFD68392.1"/>
    </source>
</evidence>